<feature type="domain" description="Tudor" evidence="8">
    <location>
        <begin position="489"/>
        <end position="548"/>
    </location>
</feature>
<accession>A0AAX7UIX5</accession>
<reference evidence="11" key="2">
    <citation type="submission" date="2023-03" db="EMBL/GenBank/DDBJ databases">
        <authorList>
            <consortium name="Wellcome Sanger Institute Data Sharing"/>
        </authorList>
    </citation>
    <scope>NUCLEOTIDE SEQUENCE [LARGE SCALE GENOMIC DNA]</scope>
</reference>
<evidence type="ECO:0000259" key="8">
    <source>
        <dbReference type="PROSITE" id="PS50304"/>
    </source>
</evidence>
<dbReference type="GO" id="GO:0005737">
    <property type="term" value="C:cytoplasm"/>
    <property type="evidence" value="ECO:0007669"/>
    <property type="project" value="UniProtKB-SubCell"/>
</dbReference>
<evidence type="ECO:0000313" key="10">
    <source>
        <dbReference type="Ensembl" id="ENSACLP00000069883.1"/>
    </source>
</evidence>
<dbReference type="Gene3D" id="2.40.50.90">
    <property type="match status" value="3"/>
</dbReference>
<dbReference type="CDD" id="cd09974">
    <property type="entry name" value="LOTUS_3_TDRD7"/>
    <property type="match status" value="1"/>
</dbReference>
<dbReference type="SUPFAM" id="SSF63748">
    <property type="entry name" value="Tudor/PWWP/MBT"/>
    <property type="match status" value="3"/>
</dbReference>
<evidence type="ECO:0000256" key="3">
    <source>
        <dbReference type="ARBA" id="ARBA00022737"/>
    </source>
</evidence>
<dbReference type="InterPro" id="IPR025605">
    <property type="entry name" value="OST-HTH/LOTUS_dom"/>
</dbReference>
<dbReference type="PANTHER" id="PTHR22948">
    <property type="entry name" value="TUDOR DOMAIN CONTAINING PROTEIN"/>
    <property type="match status" value="1"/>
</dbReference>
<dbReference type="GO" id="GO:0030154">
    <property type="term" value="P:cell differentiation"/>
    <property type="evidence" value="ECO:0007669"/>
    <property type="project" value="UniProtKB-KW"/>
</dbReference>
<evidence type="ECO:0008006" key="12">
    <source>
        <dbReference type="Google" id="ProtNLM"/>
    </source>
</evidence>
<dbReference type="Pfam" id="PF00567">
    <property type="entry name" value="TUDOR"/>
    <property type="match status" value="3"/>
</dbReference>
<comment type="subcellular location">
    <subcellularLocation>
        <location evidence="1">Cytoplasm</location>
    </subcellularLocation>
</comment>
<evidence type="ECO:0000256" key="4">
    <source>
        <dbReference type="ARBA" id="ARBA00022782"/>
    </source>
</evidence>
<dbReference type="GO" id="GO:0007283">
    <property type="term" value="P:spermatogenesis"/>
    <property type="evidence" value="ECO:0007669"/>
    <property type="project" value="UniProtKB-KW"/>
</dbReference>
<feature type="domain" description="HTH OST-type" evidence="9">
    <location>
        <begin position="195"/>
        <end position="262"/>
    </location>
</feature>
<evidence type="ECO:0000313" key="11">
    <source>
        <dbReference type="Proteomes" id="UP000265100"/>
    </source>
</evidence>
<feature type="domain" description="HTH OST-type" evidence="9">
    <location>
        <begin position="3"/>
        <end position="76"/>
    </location>
</feature>
<keyword evidence="5" id="KW-0744">Spermatogenesis</keyword>
<evidence type="ECO:0000256" key="5">
    <source>
        <dbReference type="ARBA" id="ARBA00022871"/>
    </source>
</evidence>
<evidence type="ECO:0000256" key="7">
    <source>
        <dbReference type="SAM" id="MobiDB-lite"/>
    </source>
</evidence>
<dbReference type="PROSITE" id="PS50304">
    <property type="entry name" value="TUDOR"/>
    <property type="match status" value="1"/>
</dbReference>
<dbReference type="Gene3D" id="2.30.30.140">
    <property type="match status" value="3"/>
</dbReference>
<dbReference type="Ensembl" id="ENSACLT00000089074.1">
    <property type="protein sequence ID" value="ENSACLP00000069883.1"/>
    <property type="gene ID" value="ENSACLG00000000968.2"/>
</dbReference>
<dbReference type="Pfam" id="PF12872">
    <property type="entry name" value="OST-HTH"/>
    <property type="match status" value="1"/>
</dbReference>
<keyword evidence="11" id="KW-1185">Reference proteome</keyword>
<protein>
    <recommendedName>
        <fullName evidence="12">Tudor domain containing 7</fullName>
    </recommendedName>
</protein>
<evidence type="ECO:0000256" key="2">
    <source>
        <dbReference type="ARBA" id="ARBA00022490"/>
    </source>
</evidence>
<evidence type="ECO:0000259" key="9">
    <source>
        <dbReference type="PROSITE" id="PS51644"/>
    </source>
</evidence>
<dbReference type="Proteomes" id="UP000265100">
    <property type="component" value="Chromosome 6"/>
</dbReference>
<reference evidence="10" key="4">
    <citation type="submission" date="2025-09" db="UniProtKB">
        <authorList>
            <consortium name="Ensembl"/>
        </authorList>
    </citation>
    <scope>IDENTIFICATION</scope>
</reference>
<feature type="region of interest" description="Disordered" evidence="7">
    <location>
        <begin position="260"/>
        <end position="282"/>
    </location>
</feature>
<dbReference type="SMART" id="SM00333">
    <property type="entry name" value="TUDOR"/>
    <property type="match status" value="3"/>
</dbReference>
<reference evidence="10 11" key="1">
    <citation type="submission" date="2018-05" db="EMBL/GenBank/DDBJ databases">
        <authorList>
            <person name="Datahose"/>
        </authorList>
    </citation>
    <scope>NUCLEOTIDE SEQUENCE</scope>
</reference>
<feature type="domain" description="HTH OST-type" evidence="9">
    <location>
        <begin position="328"/>
        <end position="398"/>
    </location>
</feature>
<organism evidence="10 11">
    <name type="scientific">Astatotilapia calliptera</name>
    <name type="common">Eastern happy</name>
    <name type="synonym">Chromis callipterus</name>
    <dbReference type="NCBI Taxonomy" id="8154"/>
    <lineage>
        <taxon>Eukaryota</taxon>
        <taxon>Metazoa</taxon>
        <taxon>Chordata</taxon>
        <taxon>Craniata</taxon>
        <taxon>Vertebrata</taxon>
        <taxon>Euteleostomi</taxon>
        <taxon>Actinopterygii</taxon>
        <taxon>Neopterygii</taxon>
        <taxon>Teleostei</taxon>
        <taxon>Neoteleostei</taxon>
        <taxon>Acanthomorphata</taxon>
        <taxon>Ovalentaria</taxon>
        <taxon>Cichlomorphae</taxon>
        <taxon>Cichliformes</taxon>
        <taxon>Cichlidae</taxon>
        <taxon>African cichlids</taxon>
        <taxon>Pseudocrenilabrinae</taxon>
        <taxon>Haplochromini</taxon>
        <taxon>Astatotilapia</taxon>
    </lineage>
</organism>
<reference evidence="10" key="3">
    <citation type="submission" date="2025-08" db="UniProtKB">
        <authorList>
            <consortium name="Ensembl"/>
        </authorList>
    </citation>
    <scope>IDENTIFICATION</scope>
</reference>
<dbReference type="PROSITE" id="PS51644">
    <property type="entry name" value="HTH_OST"/>
    <property type="match status" value="3"/>
</dbReference>
<dbReference type="AlphaFoldDB" id="A0AAX7UIX5"/>
<dbReference type="InterPro" id="IPR037978">
    <property type="entry name" value="TDRD7_LOTUS_3"/>
</dbReference>
<dbReference type="InterPro" id="IPR002999">
    <property type="entry name" value="Tudor"/>
</dbReference>
<dbReference type="Gene3D" id="3.30.420.610">
    <property type="entry name" value="LOTUS domain-like"/>
    <property type="match status" value="3"/>
</dbReference>
<name>A0AAX7UIX5_ASTCA</name>
<dbReference type="PANTHER" id="PTHR22948:SF14">
    <property type="entry name" value="TUDOR DOMAIN-CONTAINING PROTEIN 7"/>
    <property type="match status" value="1"/>
</dbReference>
<dbReference type="GO" id="GO:0003723">
    <property type="term" value="F:RNA binding"/>
    <property type="evidence" value="ECO:0007669"/>
    <property type="project" value="UniProtKB-KW"/>
</dbReference>
<evidence type="ECO:0000256" key="6">
    <source>
        <dbReference type="ARBA" id="ARBA00022884"/>
    </source>
</evidence>
<keyword evidence="4" id="KW-0221">Differentiation</keyword>
<dbReference type="InterPro" id="IPR050621">
    <property type="entry name" value="Tudor_domain_containing"/>
</dbReference>
<dbReference type="InterPro" id="IPR041966">
    <property type="entry name" value="LOTUS-like"/>
</dbReference>
<sequence>MADAEFVKRILRAVLQSSKDGVSIDNLQSEYRSLCGENIPLEKLGFSKLEDYLRSIPSVVKLEYGMGQVSCLAAVYEETANIAQLVARQKTSKKSGRSQIVNCKMRFKPPNSYMLNGRPRTSLRQPSAHSKCYSSKNRSWPYGGYRGFSASGDYRLTISSLLIYSRNYKQYLDNKFSGNATHDRSNPSMQDSEYDVELVQSQISQLLEKYYSGLWMSKLSELYCDTFSRNLHPQVLRDMAKWTHVCTVEELSTNRADQLVYPPLPTKKSPVPLKSTTSTSQASLNNLSTTSTHFSSCPSTPESPCTQVTFNPTSDSTPCPPSKPCAVVSADVRQKIKELLSKYSQGLWAHAMPKLFMEAYKVPFPEHVLDNLSLLLDICNVEYPSPHDKKKAILYKSSRADIKPTDGRENQQGIRHPLPSGLKVLSPVVPPSLVLPSVQYPSVLVTEVKTTNAVTVRYVGENYSNAQEAMEDAMQTFYSQNSIQHPVSNPIVGQLVAVRGEDGAEMARGQVLEVRGPNKVKVYYMDYGFSVETNMKNLLELHRDFLSLPFQATNVQLAGLERFSSHPLVLSLMDNVAIGKILLMETLEPCQESEVPTAVLYDTSQDDDLNINSACLKVLQDKTMNNPLSVNVTYQDVSVTNVCQDGTLYCQLPSRGTARLSKLLEETEAYFISQITSEFLVSRPFIGKFCLARYKEKWARVEITNMYGNRVMEISVIDFGVPATLELTDLREIPPLLLKDFIIIPPQAIKCRLADLPVPEGDWSQEAILWVKEAVMGSEACRMKDTLVYMYLFIGVGGQHLDDSINHHLAQSELWKKLTIQNNTITSCNMNTGNGAHHKHSGNFSHPFTDYGQIKLVKNMGLGLFHTQKKLEYQEVIFLVLFFQPGQNIDVFVPVACHPGYFVLQAWHDLHKLVVLMGEMMLYYNQTGKTNPTTTIQKGHIYAAKIDKNWHRVKVKGSLSNGLVSVYQLDYGKHELVHSTLIRPLIEEFRQLPFQAMTAQLAGVTQHQWSEDSSMLFRNHVENRALVAVVDSVQDVSEVKGEPWERRLTVYLVDTTVDNQDLWIHTVITAIDVELS</sequence>
<keyword evidence="2" id="KW-0963">Cytoplasm</keyword>
<proteinExistence type="predicted"/>
<dbReference type="InterPro" id="IPR035437">
    <property type="entry name" value="SNase_OB-fold_sf"/>
</dbReference>
<keyword evidence="6" id="KW-0694">RNA-binding</keyword>
<keyword evidence="3" id="KW-0677">Repeat</keyword>
<dbReference type="GeneTree" id="ENSGT00890000139482"/>
<evidence type="ECO:0000256" key="1">
    <source>
        <dbReference type="ARBA" id="ARBA00004496"/>
    </source>
</evidence>